<dbReference type="GeneID" id="107024343"/>
<evidence type="ECO:0000259" key="5">
    <source>
        <dbReference type="Pfam" id="PF00931"/>
    </source>
</evidence>
<dbReference type="SUPFAM" id="SSF52058">
    <property type="entry name" value="L domain-like"/>
    <property type="match status" value="1"/>
</dbReference>
<keyword evidence="2" id="KW-0433">Leucine-rich repeat</keyword>
<evidence type="ECO:0000313" key="8">
    <source>
        <dbReference type="RefSeq" id="XP_027769565.1"/>
    </source>
</evidence>
<dbReference type="Pfam" id="PF23247">
    <property type="entry name" value="LRR_RPS2"/>
    <property type="match status" value="1"/>
</dbReference>
<dbReference type="Gene3D" id="3.80.10.10">
    <property type="entry name" value="Ribonuclease Inhibitor"/>
    <property type="match status" value="2"/>
</dbReference>
<dbReference type="InterPro" id="IPR050905">
    <property type="entry name" value="Plant_NBS-LRR"/>
</dbReference>
<accession>A0ABM1V1E7</accession>
<name>A0ABM1V1E7_SOLPN</name>
<dbReference type="InterPro" id="IPR057135">
    <property type="entry name" value="At4g27190-like_LRR"/>
</dbReference>
<gene>
    <name evidence="8" type="primary">LOC107024343</name>
</gene>
<evidence type="ECO:0000256" key="4">
    <source>
        <dbReference type="ARBA" id="ARBA00022840"/>
    </source>
</evidence>
<dbReference type="PANTHER" id="PTHR33463:SF198">
    <property type="entry name" value="RPP4C3"/>
    <property type="match status" value="1"/>
</dbReference>
<reference evidence="7" key="1">
    <citation type="journal article" date="2014" name="Nat. Genet.">
        <title>The genome of the stress-tolerant wild tomato species Solanum pennellii.</title>
        <authorList>
            <person name="Bolger A."/>
            <person name="Scossa F."/>
            <person name="Bolger M.E."/>
            <person name="Lanz C."/>
            <person name="Maumus F."/>
            <person name="Tohge T."/>
            <person name="Quesneville H."/>
            <person name="Alseekh S."/>
            <person name="Sorensen I."/>
            <person name="Lichtenstein G."/>
            <person name="Fich E.A."/>
            <person name="Conte M."/>
            <person name="Keller H."/>
            <person name="Schneeberger K."/>
            <person name="Schwacke R."/>
            <person name="Ofner I."/>
            <person name="Vrebalov J."/>
            <person name="Xu Y."/>
            <person name="Osorio S."/>
            <person name="Aflitos S.A."/>
            <person name="Schijlen E."/>
            <person name="Jimenez-Gomez J.M."/>
            <person name="Ryngajllo M."/>
            <person name="Kimura S."/>
            <person name="Kumar R."/>
            <person name="Koenig D."/>
            <person name="Headland L.R."/>
            <person name="Maloof J.N."/>
            <person name="Sinha N."/>
            <person name="van Ham R.C."/>
            <person name="Lankhorst R.K."/>
            <person name="Mao L."/>
            <person name="Vogel A."/>
            <person name="Arsova B."/>
            <person name="Panstruga R."/>
            <person name="Fei Z."/>
            <person name="Rose J.K."/>
            <person name="Zamir D."/>
            <person name="Carrari F."/>
            <person name="Giovannoni J.J."/>
            <person name="Weigel D."/>
            <person name="Usadel B."/>
            <person name="Fernie A.R."/>
        </authorList>
    </citation>
    <scope>NUCLEOTIDE SEQUENCE [LARGE SCALE GENOMIC DNA]</scope>
    <source>
        <strain evidence="7">cv. LA0716</strain>
    </source>
</reference>
<evidence type="ECO:0000259" key="6">
    <source>
        <dbReference type="Pfam" id="PF23247"/>
    </source>
</evidence>
<protein>
    <submittedName>
        <fullName evidence="8">Probable disease resistance protein At1g61300</fullName>
    </submittedName>
</protein>
<comment type="similarity">
    <text evidence="1">Belongs to the disease resistance NB-LRR family.</text>
</comment>
<dbReference type="PANTHER" id="PTHR33463">
    <property type="entry name" value="NB-ARC DOMAIN-CONTAINING PROTEIN-RELATED"/>
    <property type="match status" value="1"/>
</dbReference>
<reference evidence="8" key="2">
    <citation type="submission" date="2025-08" db="UniProtKB">
        <authorList>
            <consortium name="RefSeq"/>
        </authorList>
    </citation>
    <scope>IDENTIFICATION</scope>
</reference>
<dbReference type="InterPro" id="IPR032675">
    <property type="entry name" value="LRR_dom_sf"/>
</dbReference>
<evidence type="ECO:0000256" key="1">
    <source>
        <dbReference type="ARBA" id="ARBA00008894"/>
    </source>
</evidence>
<dbReference type="Pfam" id="PF00931">
    <property type="entry name" value="NB-ARC"/>
    <property type="match status" value="1"/>
</dbReference>
<keyword evidence="7" id="KW-1185">Reference proteome</keyword>
<dbReference type="Gene3D" id="3.40.50.300">
    <property type="entry name" value="P-loop containing nucleotide triphosphate hydrolases"/>
    <property type="match status" value="1"/>
</dbReference>
<keyword evidence="3" id="KW-0611">Plant defense</keyword>
<sequence>MELLSIFVEKVTDCLMQPVVRGIGYLLYYKRNIRCMDKESEKLKNIRSEVQQRANDARRNLKDISPNGKAWLTSVDTTTVDVTAVMQRGRTEVERYGWCPNLKSRYSLSRRAKKITLELIELQTEGTNPNAFSYDLPVQSEVTYRNTVEKFDSRKLKEDEVMAALKDDGVTMIGVCGMGGVGKTTLAEKIRHKAIQERLFDDIVMVTVSQQPNLKGIQGEIAGGLGLKLEGDNFWSRGDQLHTRLMDQNRRTLVILDDVWEALHDLEKLGIPSGSNQNHRCKVTLTTRIRDVCEAMGAQKIMEVGTLPEEEAWILFKEKVGNLADDPSLLDVVKDVAKECKGLPLAIITIAGALKHKTKPSWEDALKQLHDAETRNIPGVHTKVYKHLRLSYDYLESDEARYLFLLCSLFKEDSNIWSEDLLTYGMGLGIFSEIKNIEGARNRVCLLLETLKDRFLLSVGSREIFVKMHDVIRDVAISIASEGEHNFMVSHDVNSEEFPRRSSYEHFSHMSIIANKFDELRSPVVCPKLKLLMLQLYSEKPLKLQDNFFDGMCKLSVLSMRGHRDYESILSFPASIRRLSSLRTLCLNYLRLDDISIIGELVTLEILIISNSQLEEVPVEIGKLTNLIMLKFWDGYKIRKRISAGVLSGLVRLEELLMVGVEYCSYSTLRELESLSRLTALTLGDCSVDVIYNNLGLSSKLTQYTLIVGREGSKRTSQFDKKISLEVTKTAPLGDWICHLLKESEFVESIGKGSNNVLTELQLNGFQNVKRLILSNCDLTYLLNISHKVIKFPNLYQLDLQSLECLTHFCSENVEGIEFPQLWRMRFYELPEFQNLWPTANKSITHSNPLFHEKVSCPNLKDLTIWKLESISALCSHQLPTDYFNKLETLTIYSCGKLRNLMSPSVAKGLLNLQLLCIEHCQSMEEVITEGEGEGIITLFPLLLELELRRLPKLGHFFLTNNALKFPVLRHVTIRGCLEMKTFVQQGIYVSTPFLIRVNRARMKEDDLNKWVQQRFNSKEQKATDGNIAESGHGKS</sequence>
<proteinExistence type="inferred from homology"/>
<keyword evidence="4" id="KW-0067">ATP-binding</keyword>
<dbReference type="Proteomes" id="UP000694930">
    <property type="component" value="Chromosome 1"/>
</dbReference>
<dbReference type="PRINTS" id="PR00364">
    <property type="entry name" value="DISEASERSIST"/>
</dbReference>
<dbReference type="InterPro" id="IPR002182">
    <property type="entry name" value="NB-ARC"/>
</dbReference>
<dbReference type="RefSeq" id="XP_027769565.1">
    <property type="nucleotide sequence ID" value="XM_027913764.1"/>
</dbReference>
<dbReference type="InterPro" id="IPR042197">
    <property type="entry name" value="Apaf_helical"/>
</dbReference>
<evidence type="ECO:0000313" key="7">
    <source>
        <dbReference type="Proteomes" id="UP000694930"/>
    </source>
</evidence>
<dbReference type="InterPro" id="IPR027417">
    <property type="entry name" value="P-loop_NTPase"/>
</dbReference>
<dbReference type="SUPFAM" id="SSF52540">
    <property type="entry name" value="P-loop containing nucleoside triphosphate hydrolases"/>
    <property type="match status" value="1"/>
</dbReference>
<keyword evidence="4" id="KW-0547">Nucleotide-binding</keyword>
<feature type="domain" description="NB-ARC" evidence="5">
    <location>
        <begin position="159"/>
        <end position="322"/>
    </location>
</feature>
<evidence type="ECO:0000256" key="2">
    <source>
        <dbReference type="ARBA" id="ARBA00022614"/>
    </source>
</evidence>
<feature type="domain" description="Disease resistance protein At4g27190-like leucine-rich repeats" evidence="6">
    <location>
        <begin position="862"/>
        <end position="982"/>
    </location>
</feature>
<dbReference type="Gene3D" id="1.10.8.430">
    <property type="entry name" value="Helical domain of apoptotic protease-activating factors"/>
    <property type="match status" value="1"/>
</dbReference>
<organism evidence="7 8">
    <name type="scientific">Solanum pennellii</name>
    <name type="common">Tomato</name>
    <name type="synonym">Lycopersicon pennellii</name>
    <dbReference type="NCBI Taxonomy" id="28526"/>
    <lineage>
        <taxon>Eukaryota</taxon>
        <taxon>Viridiplantae</taxon>
        <taxon>Streptophyta</taxon>
        <taxon>Embryophyta</taxon>
        <taxon>Tracheophyta</taxon>
        <taxon>Spermatophyta</taxon>
        <taxon>Magnoliopsida</taxon>
        <taxon>eudicotyledons</taxon>
        <taxon>Gunneridae</taxon>
        <taxon>Pentapetalae</taxon>
        <taxon>asterids</taxon>
        <taxon>lamiids</taxon>
        <taxon>Solanales</taxon>
        <taxon>Solanaceae</taxon>
        <taxon>Solanoideae</taxon>
        <taxon>Solaneae</taxon>
        <taxon>Solanum</taxon>
        <taxon>Solanum subgen. Lycopersicon</taxon>
    </lineage>
</organism>
<evidence type="ECO:0000256" key="3">
    <source>
        <dbReference type="ARBA" id="ARBA00022821"/>
    </source>
</evidence>